<protein>
    <submittedName>
        <fullName evidence="2">HNH endonuclease</fullName>
    </submittedName>
</protein>
<dbReference type="InterPro" id="IPR044925">
    <property type="entry name" value="His-Me_finger_sf"/>
</dbReference>
<name>A0A9X4AQA3_9BACI</name>
<dbReference type="Proteomes" id="UP001145050">
    <property type="component" value="Unassembled WGS sequence"/>
</dbReference>
<accession>A0A9X4AQA3</accession>
<sequence>MKFKNNYRIENDVAIIEYINQKGKYFEILVDKEDLPRLIENFKSIFVHVKKDKKVYAVGYIKGGKQIKVHRFIMNTPKGMETDHINHNTLDNRKENLRISTVAENQQNRKGGNKNNKSSGIRNVYWSKKENKWYVMIRQNGKRNYFGYYDEINEAAEVAKQKRKELFPFSTD</sequence>
<reference evidence="2" key="1">
    <citation type="submission" date="2022-06" db="EMBL/GenBank/DDBJ databases">
        <title>Aquibacillus sp. a new bacterium isolated from soil saline samples.</title>
        <authorList>
            <person name="Galisteo C."/>
            <person name="De La Haba R."/>
            <person name="Sanchez-Porro C."/>
            <person name="Ventosa A."/>
        </authorList>
    </citation>
    <scope>NUCLEOTIDE SEQUENCE</scope>
    <source>
        <strain evidence="2">3ASR75-11</strain>
    </source>
</reference>
<evidence type="ECO:0000259" key="1">
    <source>
        <dbReference type="Pfam" id="PF13392"/>
    </source>
</evidence>
<keyword evidence="2" id="KW-0378">Hydrolase</keyword>
<dbReference type="Gene3D" id="3.90.75.20">
    <property type="match status" value="1"/>
</dbReference>
<dbReference type="InterPro" id="IPR016177">
    <property type="entry name" value="DNA-bd_dom_sf"/>
</dbReference>
<dbReference type="RefSeq" id="WP_272438153.1">
    <property type="nucleotide sequence ID" value="NZ_JAMQKB010000044.1"/>
</dbReference>
<keyword evidence="3" id="KW-1185">Reference proteome</keyword>
<gene>
    <name evidence="2" type="ORF">NC797_17815</name>
</gene>
<keyword evidence="2" id="KW-0255">Endonuclease</keyword>
<dbReference type="InterPro" id="IPR003615">
    <property type="entry name" value="HNH_nuc"/>
</dbReference>
<dbReference type="AlphaFoldDB" id="A0A9X4AQA3"/>
<evidence type="ECO:0000313" key="3">
    <source>
        <dbReference type="Proteomes" id="UP001145050"/>
    </source>
</evidence>
<dbReference type="SUPFAM" id="SSF54171">
    <property type="entry name" value="DNA-binding domain"/>
    <property type="match status" value="1"/>
</dbReference>
<dbReference type="SUPFAM" id="SSF54060">
    <property type="entry name" value="His-Me finger endonucleases"/>
    <property type="match status" value="1"/>
</dbReference>
<proteinExistence type="predicted"/>
<comment type="caution">
    <text evidence="2">The sequence shown here is derived from an EMBL/GenBank/DDBJ whole genome shotgun (WGS) entry which is preliminary data.</text>
</comment>
<organism evidence="2 3">
    <name type="scientific">Terrihalobacillus insolitus</name>
    <dbReference type="NCBI Taxonomy" id="2950438"/>
    <lineage>
        <taxon>Bacteria</taxon>
        <taxon>Bacillati</taxon>
        <taxon>Bacillota</taxon>
        <taxon>Bacilli</taxon>
        <taxon>Bacillales</taxon>
        <taxon>Bacillaceae</taxon>
        <taxon>Terrihalobacillus</taxon>
    </lineage>
</organism>
<dbReference type="EMBL" id="JAMQKB010000044">
    <property type="protein sequence ID" value="MDC3426325.1"/>
    <property type="molecule type" value="Genomic_DNA"/>
</dbReference>
<feature type="domain" description="HNH nuclease" evidence="1">
    <location>
        <begin position="77"/>
        <end position="107"/>
    </location>
</feature>
<dbReference type="GO" id="GO:0003677">
    <property type="term" value="F:DNA binding"/>
    <property type="evidence" value="ECO:0007669"/>
    <property type="project" value="InterPro"/>
</dbReference>
<evidence type="ECO:0000313" key="2">
    <source>
        <dbReference type="EMBL" id="MDC3426325.1"/>
    </source>
</evidence>
<dbReference type="Pfam" id="PF13392">
    <property type="entry name" value="HNH_3"/>
    <property type="match status" value="1"/>
</dbReference>
<keyword evidence="2" id="KW-0540">Nuclease</keyword>
<dbReference type="GO" id="GO:0004519">
    <property type="term" value="F:endonuclease activity"/>
    <property type="evidence" value="ECO:0007669"/>
    <property type="project" value="UniProtKB-KW"/>
</dbReference>